<evidence type="ECO:0000256" key="1">
    <source>
        <dbReference type="ARBA" id="ARBA00009884"/>
    </source>
</evidence>
<dbReference type="Gene3D" id="3.90.830.10">
    <property type="entry name" value="Syntaxin Binding Protein 1, Chain A, domain 2"/>
    <property type="match status" value="1"/>
</dbReference>
<accession>A0A1R1XC78</accession>
<organism evidence="3 4">
    <name type="scientific">Smittium culicis</name>
    <dbReference type="NCBI Taxonomy" id="133412"/>
    <lineage>
        <taxon>Eukaryota</taxon>
        <taxon>Fungi</taxon>
        <taxon>Fungi incertae sedis</taxon>
        <taxon>Zoopagomycota</taxon>
        <taxon>Kickxellomycotina</taxon>
        <taxon>Harpellomycetes</taxon>
        <taxon>Harpellales</taxon>
        <taxon>Legeriomycetaceae</taxon>
        <taxon>Smittium</taxon>
    </lineage>
</organism>
<dbReference type="EMBL" id="LSSM01005674">
    <property type="protein sequence ID" value="OMJ12213.1"/>
    <property type="molecule type" value="Genomic_DNA"/>
</dbReference>
<feature type="region of interest" description="Disordered" evidence="2">
    <location>
        <begin position="592"/>
        <end position="709"/>
    </location>
</feature>
<protein>
    <submittedName>
        <fullName evidence="3">Syntaxin-binding protein 2</fullName>
    </submittedName>
</protein>
<feature type="compositionally biased region" description="Polar residues" evidence="2">
    <location>
        <begin position="596"/>
        <end position="652"/>
    </location>
</feature>
<feature type="region of interest" description="Disordered" evidence="2">
    <location>
        <begin position="891"/>
        <end position="921"/>
    </location>
</feature>
<reference evidence="4" key="1">
    <citation type="submission" date="2017-01" db="EMBL/GenBank/DDBJ databases">
        <authorList>
            <person name="Wang Y."/>
            <person name="White M."/>
            <person name="Kvist S."/>
            <person name="Moncalvo J.-M."/>
        </authorList>
    </citation>
    <scope>NUCLEOTIDE SEQUENCE [LARGE SCALE GENOMIC DNA]</scope>
    <source>
        <strain evidence="4">ID-206-W2</strain>
    </source>
</reference>
<dbReference type="AlphaFoldDB" id="A0A1R1XC78"/>
<dbReference type="OrthoDB" id="2228at2759"/>
<dbReference type="InterPro" id="IPR043154">
    <property type="entry name" value="Sec-1-like_dom1"/>
</dbReference>
<evidence type="ECO:0000313" key="4">
    <source>
        <dbReference type="Proteomes" id="UP000187429"/>
    </source>
</evidence>
<dbReference type="SUPFAM" id="SSF56815">
    <property type="entry name" value="Sec1/munc18-like (SM) proteins"/>
    <property type="match status" value="1"/>
</dbReference>
<dbReference type="Proteomes" id="UP000187429">
    <property type="component" value="Unassembled WGS sequence"/>
</dbReference>
<keyword evidence="4" id="KW-1185">Reference proteome</keyword>
<gene>
    <name evidence="3" type="ORF">AYI69_g9503</name>
</gene>
<feature type="compositionally biased region" description="Polar residues" evidence="2">
    <location>
        <begin position="515"/>
        <end position="551"/>
    </location>
</feature>
<dbReference type="PANTHER" id="PTHR11679">
    <property type="entry name" value="VESICLE PROTEIN SORTING-ASSOCIATED"/>
    <property type="match status" value="1"/>
</dbReference>
<dbReference type="InterPro" id="IPR043127">
    <property type="entry name" value="Sec-1-like_dom3a"/>
</dbReference>
<dbReference type="InterPro" id="IPR027482">
    <property type="entry name" value="Sec1-like_dom2"/>
</dbReference>
<evidence type="ECO:0000256" key="2">
    <source>
        <dbReference type="SAM" id="MobiDB-lite"/>
    </source>
</evidence>
<dbReference type="GO" id="GO:0016192">
    <property type="term" value="P:vesicle-mediated transport"/>
    <property type="evidence" value="ECO:0007669"/>
    <property type="project" value="InterPro"/>
</dbReference>
<proteinExistence type="inferred from homology"/>
<feature type="region of interest" description="Disordered" evidence="2">
    <location>
        <begin position="515"/>
        <end position="561"/>
    </location>
</feature>
<feature type="compositionally biased region" description="Polar residues" evidence="2">
    <location>
        <begin position="659"/>
        <end position="704"/>
    </location>
</feature>
<dbReference type="Gene3D" id="3.40.50.2060">
    <property type="match status" value="1"/>
</dbReference>
<comment type="caution">
    <text evidence="3">The sequence shown here is derived from an EMBL/GenBank/DDBJ whole genome shotgun (WGS) entry which is preliminary data.</text>
</comment>
<dbReference type="Gene3D" id="1.25.40.60">
    <property type="match status" value="1"/>
</dbReference>
<dbReference type="InterPro" id="IPR036045">
    <property type="entry name" value="Sec1-like_sf"/>
</dbReference>
<evidence type="ECO:0000313" key="3">
    <source>
        <dbReference type="EMBL" id="OMJ12213.1"/>
    </source>
</evidence>
<sequence length="921" mass="101906">MSLLEIQRQQFLKALESVRPSSRYKIVVVDSRSLKVLGAVIKLSEILEYDVLRIDSIEKRRKPEPDVEAMYFLTPSDLSIKYLLEDFTITGQHNIKGGLMYKAAHLFFTSELDDRLFDKVSNSSIKKHIAALKELCVEYDPIESNFFLTKLANFEFFRSFSPKVSVNCASEVELISKKIANVCLALGEYPKINYFQQSADSQHHLSRQIAFFAQSELDKAFPPEKRNESESNSMLLIVDRCIDLVAPLLHEFTYEAMAMDLASSQITFDKHIPSYKYIAELGNGESEERISELTENDRIWSKYRYEHISDAQTMMMKEVDDLAKDNKAILNLQSGAKQNINKLRDVVGAMPKFKALMAEYSAHISLMQNIMKKFNSLNLSYIGLIEQNLVTSLNPEKTRYTMGSFDVSEILTDSSVDEAIKHRVLLIYLLSTPNLSQNERSQLVTRSALNRIAFDALLGLDSIVTFESSNLQSKKIEKDCKLAIQKQKNLSSGKSGSKLTGLGWSALSSVASQHFKSKNSPTPAMSLRTTGKSYGTPTASAHSSRAQTPSNIPEEEEKEPYDVSRYVPVIKSVIESAILGCLDTKNFPSVVPTPDQPVNNDQNENPSNTTSIFKKTRASSNYSQDQNSKATSNAPSNNSPAVFKSLRSTKPSWQKAKSPESNTHLSQPTSHHNLNTTASDSYRTPSNSPLHSKPSSLYGSNISAPPSPVPSYSNSNNLIIYVAGGITYSEIRTIRLLSAKYNYPITIGSSHIINPNSFVSELASVKNDSHLKPLAASSSSANSSGVYLETANAFEPSCISIGYATPSDIDPLVSFNNSRVSTNGSATPGLSSNVANGGKSAGKSVEEMFMEKFKLSEQKWKNIQSGSQTPSMHRSESLGLNNISSMHRVKVNSEAPPASRTSSKKEQYGSSPAVNPPFWCF</sequence>
<name>A0A1R1XC78_9FUNG</name>
<dbReference type="Pfam" id="PF00995">
    <property type="entry name" value="Sec1"/>
    <property type="match status" value="1"/>
</dbReference>
<dbReference type="Gene3D" id="3.40.50.1910">
    <property type="match status" value="2"/>
</dbReference>
<comment type="similarity">
    <text evidence="1">Belongs to the STXBP/unc-18/SEC1 family.</text>
</comment>
<dbReference type="InterPro" id="IPR001619">
    <property type="entry name" value="Sec1-like"/>
</dbReference>